<keyword evidence="9" id="KW-1185">Reference proteome</keyword>
<evidence type="ECO:0000256" key="3">
    <source>
        <dbReference type="ARBA" id="ARBA00023082"/>
    </source>
</evidence>
<keyword evidence="4" id="KW-0238">DNA-binding</keyword>
<dbReference type="InterPro" id="IPR007627">
    <property type="entry name" value="RNA_pol_sigma70_r2"/>
</dbReference>
<dbReference type="NCBIfam" id="TIGR02937">
    <property type="entry name" value="sigma70-ECF"/>
    <property type="match status" value="1"/>
</dbReference>
<dbReference type="RefSeq" id="WP_344978159.1">
    <property type="nucleotide sequence ID" value="NZ_BAABFN010000002.1"/>
</dbReference>
<evidence type="ECO:0000256" key="1">
    <source>
        <dbReference type="ARBA" id="ARBA00010641"/>
    </source>
</evidence>
<proteinExistence type="inferred from homology"/>
<keyword evidence="5" id="KW-0804">Transcription</keyword>
<evidence type="ECO:0000256" key="2">
    <source>
        <dbReference type="ARBA" id="ARBA00023015"/>
    </source>
</evidence>
<dbReference type="Gene3D" id="1.10.10.10">
    <property type="entry name" value="Winged helix-like DNA-binding domain superfamily/Winged helix DNA-binding domain"/>
    <property type="match status" value="1"/>
</dbReference>
<feature type="domain" description="RNA polymerase sigma factor 70 region 4 type 2" evidence="7">
    <location>
        <begin position="123"/>
        <end position="174"/>
    </location>
</feature>
<comment type="similarity">
    <text evidence="1">Belongs to the sigma-70 factor family. ECF subfamily.</text>
</comment>
<evidence type="ECO:0000313" key="9">
    <source>
        <dbReference type="Proteomes" id="UP001501207"/>
    </source>
</evidence>
<evidence type="ECO:0000259" key="7">
    <source>
        <dbReference type="Pfam" id="PF08281"/>
    </source>
</evidence>
<dbReference type="Gene3D" id="1.10.1740.10">
    <property type="match status" value="1"/>
</dbReference>
<accession>A0ABP8FQF9</accession>
<reference evidence="9" key="1">
    <citation type="journal article" date="2019" name="Int. J. Syst. Evol. Microbiol.">
        <title>The Global Catalogue of Microorganisms (GCM) 10K type strain sequencing project: providing services to taxonomists for standard genome sequencing and annotation.</title>
        <authorList>
            <consortium name="The Broad Institute Genomics Platform"/>
            <consortium name="The Broad Institute Genome Sequencing Center for Infectious Disease"/>
            <person name="Wu L."/>
            <person name="Ma J."/>
        </authorList>
    </citation>
    <scope>NUCLEOTIDE SEQUENCE [LARGE SCALE GENOMIC DNA]</scope>
    <source>
        <strain evidence="9">JCM 17664</strain>
    </source>
</reference>
<dbReference type="InterPro" id="IPR013249">
    <property type="entry name" value="RNA_pol_sigma70_r4_t2"/>
</dbReference>
<sequence>MTSQLSDQELLHRYEQEGNNEWLGVLLGRYTHLLFGVCMKYLKQEERARDAVQQIYLKVLHELPRYRITYFKAWLYRVARNHCLMQLRPSVQNRSQPLPEQMEMEDEQQSRQRLMEKEHLLTLLQAAVTRLAPEQQNCIRLFYLQKRSYQEISAHTGYSLMQVKSFIQNGKRNLKKMIEQMRDRPDDAPAAG</sequence>
<organism evidence="8 9">
    <name type="scientific">Compostibacter hankyongensis</name>
    <dbReference type="NCBI Taxonomy" id="1007089"/>
    <lineage>
        <taxon>Bacteria</taxon>
        <taxon>Pseudomonadati</taxon>
        <taxon>Bacteroidota</taxon>
        <taxon>Chitinophagia</taxon>
        <taxon>Chitinophagales</taxon>
        <taxon>Chitinophagaceae</taxon>
        <taxon>Compostibacter</taxon>
    </lineage>
</organism>
<protein>
    <submittedName>
        <fullName evidence="8">Sigma-70 family RNA polymerase sigma factor</fullName>
    </submittedName>
</protein>
<dbReference type="InterPro" id="IPR013324">
    <property type="entry name" value="RNA_pol_sigma_r3/r4-like"/>
</dbReference>
<evidence type="ECO:0000256" key="4">
    <source>
        <dbReference type="ARBA" id="ARBA00023125"/>
    </source>
</evidence>
<gene>
    <name evidence="8" type="ORF">GCM10023143_16580</name>
</gene>
<dbReference type="EMBL" id="BAABFN010000002">
    <property type="protein sequence ID" value="GAA4308878.1"/>
    <property type="molecule type" value="Genomic_DNA"/>
</dbReference>
<dbReference type="PANTHER" id="PTHR43133:SF8">
    <property type="entry name" value="RNA POLYMERASE SIGMA FACTOR HI_1459-RELATED"/>
    <property type="match status" value="1"/>
</dbReference>
<evidence type="ECO:0000313" key="8">
    <source>
        <dbReference type="EMBL" id="GAA4308878.1"/>
    </source>
</evidence>
<dbReference type="SUPFAM" id="SSF88946">
    <property type="entry name" value="Sigma2 domain of RNA polymerase sigma factors"/>
    <property type="match status" value="1"/>
</dbReference>
<evidence type="ECO:0000256" key="5">
    <source>
        <dbReference type="ARBA" id="ARBA00023163"/>
    </source>
</evidence>
<evidence type="ECO:0000259" key="6">
    <source>
        <dbReference type="Pfam" id="PF04542"/>
    </source>
</evidence>
<dbReference type="Pfam" id="PF08281">
    <property type="entry name" value="Sigma70_r4_2"/>
    <property type="match status" value="1"/>
</dbReference>
<dbReference type="InterPro" id="IPR036388">
    <property type="entry name" value="WH-like_DNA-bd_sf"/>
</dbReference>
<dbReference type="SUPFAM" id="SSF88659">
    <property type="entry name" value="Sigma3 and sigma4 domains of RNA polymerase sigma factors"/>
    <property type="match status" value="1"/>
</dbReference>
<dbReference type="Pfam" id="PF04542">
    <property type="entry name" value="Sigma70_r2"/>
    <property type="match status" value="1"/>
</dbReference>
<dbReference type="InterPro" id="IPR014284">
    <property type="entry name" value="RNA_pol_sigma-70_dom"/>
</dbReference>
<dbReference type="InterPro" id="IPR039425">
    <property type="entry name" value="RNA_pol_sigma-70-like"/>
</dbReference>
<dbReference type="Proteomes" id="UP001501207">
    <property type="component" value="Unassembled WGS sequence"/>
</dbReference>
<dbReference type="PANTHER" id="PTHR43133">
    <property type="entry name" value="RNA POLYMERASE ECF-TYPE SIGMA FACTO"/>
    <property type="match status" value="1"/>
</dbReference>
<name>A0ABP8FQF9_9BACT</name>
<keyword evidence="3" id="KW-0731">Sigma factor</keyword>
<dbReference type="InterPro" id="IPR013325">
    <property type="entry name" value="RNA_pol_sigma_r2"/>
</dbReference>
<feature type="domain" description="RNA polymerase sigma-70 region 2" evidence="6">
    <location>
        <begin position="28"/>
        <end position="88"/>
    </location>
</feature>
<comment type="caution">
    <text evidence="8">The sequence shown here is derived from an EMBL/GenBank/DDBJ whole genome shotgun (WGS) entry which is preliminary data.</text>
</comment>
<keyword evidence="2" id="KW-0805">Transcription regulation</keyword>